<feature type="region of interest" description="Disordered" evidence="1">
    <location>
        <begin position="112"/>
        <end position="131"/>
    </location>
</feature>
<evidence type="ECO:0000313" key="3">
    <source>
        <dbReference type="Proteomes" id="UP000054279"/>
    </source>
</evidence>
<accession>A0A0C9V4C5</accession>
<dbReference type="HOGENOM" id="CLU_1807449_0_0_1"/>
<dbReference type="EMBL" id="KN837229">
    <property type="protein sequence ID" value="KIJ32281.1"/>
    <property type="molecule type" value="Genomic_DNA"/>
</dbReference>
<evidence type="ECO:0000256" key="1">
    <source>
        <dbReference type="SAM" id="MobiDB-lite"/>
    </source>
</evidence>
<protein>
    <submittedName>
        <fullName evidence="2">Uncharacterized protein</fullName>
    </submittedName>
</protein>
<sequence>MGGEGQDVGYVECGIVKRTNLHVLLRHEHGDLIAKNNDILFKSSAELDLWIIYHFERARSSRAIEHNISRWTYDRCSSRSFEFNPSIPVKPTIPTNFIISHARRSPYQIDHNKHHHHCSTSLTRHGHRTRPPVPVVIKAKPKQ</sequence>
<evidence type="ECO:0000313" key="2">
    <source>
        <dbReference type="EMBL" id="KIJ32281.1"/>
    </source>
</evidence>
<reference evidence="2 3" key="1">
    <citation type="submission" date="2014-06" db="EMBL/GenBank/DDBJ databases">
        <title>Evolutionary Origins and Diversification of the Mycorrhizal Mutualists.</title>
        <authorList>
            <consortium name="DOE Joint Genome Institute"/>
            <consortium name="Mycorrhizal Genomics Consortium"/>
            <person name="Kohler A."/>
            <person name="Kuo A."/>
            <person name="Nagy L.G."/>
            <person name="Floudas D."/>
            <person name="Copeland A."/>
            <person name="Barry K.W."/>
            <person name="Cichocki N."/>
            <person name="Veneault-Fourrey C."/>
            <person name="LaButti K."/>
            <person name="Lindquist E.A."/>
            <person name="Lipzen A."/>
            <person name="Lundell T."/>
            <person name="Morin E."/>
            <person name="Murat C."/>
            <person name="Riley R."/>
            <person name="Ohm R."/>
            <person name="Sun H."/>
            <person name="Tunlid A."/>
            <person name="Henrissat B."/>
            <person name="Grigoriev I.V."/>
            <person name="Hibbett D.S."/>
            <person name="Martin F."/>
        </authorList>
    </citation>
    <scope>NUCLEOTIDE SEQUENCE [LARGE SCALE GENOMIC DNA]</scope>
    <source>
        <strain evidence="2 3">SS14</strain>
    </source>
</reference>
<dbReference type="Proteomes" id="UP000054279">
    <property type="component" value="Unassembled WGS sequence"/>
</dbReference>
<keyword evidence="3" id="KW-1185">Reference proteome</keyword>
<feature type="compositionally biased region" description="Basic residues" evidence="1">
    <location>
        <begin position="112"/>
        <end position="130"/>
    </location>
</feature>
<dbReference type="AlphaFoldDB" id="A0A0C9V4C5"/>
<organism evidence="2 3">
    <name type="scientific">Sphaerobolus stellatus (strain SS14)</name>
    <dbReference type="NCBI Taxonomy" id="990650"/>
    <lineage>
        <taxon>Eukaryota</taxon>
        <taxon>Fungi</taxon>
        <taxon>Dikarya</taxon>
        <taxon>Basidiomycota</taxon>
        <taxon>Agaricomycotina</taxon>
        <taxon>Agaricomycetes</taxon>
        <taxon>Phallomycetidae</taxon>
        <taxon>Geastrales</taxon>
        <taxon>Sphaerobolaceae</taxon>
        <taxon>Sphaerobolus</taxon>
    </lineage>
</organism>
<name>A0A0C9V4C5_SPHS4</name>
<proteinExistence type="predicted"/>
<gene>
    <name evidence="2" type="ORF">M422DRAFT_265959</name>
</gene>